<dbReference type="GO" id="GO:0007165">
    <property type="term" value="P:signal transduction"/>
    <property type="evidence" value="ECO:0007669"/>
    <property type="project" value="UniProtKB-KW"/>
</dbReference>
<dbReference type="GO" id="GO:0004984">
    <property type="term" value="F:olfactory receptor activity"/>
    <property type="evidence" value="ECO:0007669"/>
    <property type="project" value="InterPro"/>
</dbReference>
<keyword evidence="5" id="KW-0552">Olfaction</keyword>
<dbReference type="Proteomes" id="UP001233999">
    <property type="component" value="Unassembled WGS sequence"/>
</dbReference>
<keyword evidence="2" id="KW-1003">Cell membrane</keyword>
<evidence type="ECO:0000313" key="12">
    <source>
        <dbReference type="Proteomes" id="UP001233999"/>
    </source>
</evidence>
<keyword evidence="3" id="KW-0716">Sensory transduction</keyword>
<dbReference type="GO" id="GO:0005886">
    <property type="term" value="C:plasma membrane"/>
    <property type="evidence" value="ECO:0007669"/>
    <property type="project" value="UniProtKB-SubCell"/>
</dbReference>
<reference evidence="11" key="1">
    <citation type="journal article" date="2023" name="IScience">
        <title>Live-bearing cockroach genome reveals convergent evolutionary mechanisms linked to viviparity in insects and beyond.</title>
        <authorList>
            <person name="Fouks B."/>
            <person name="Harrison M.C."/>
            <person name="Mikhailova A.A."/>
            <person name="Marchal E."/>
            <person name="English S."/>
            <person name="Carruthers M."/>
            <person name="Jennings E.C."/>
            <person name="Chiamaka E.L."/>
            <person name="Frigard R.A."/>
            <person name="Pippel M."/>
            <person name="Attardo G.M."/>
            <person name="Benoit J.B."/>
            <person name="Bornberg-Bauer E."/>
            <person name="Tobe S.S."/>
        </authorList>
    </citation>
    <scope>NUCLEOTIDE SEQUENCE</scope>
    <source>
        <strain evidence="11">Stay&amp;Tobe</strain>
    </source>
</reference>
<dbReference type="Pfam" id="PF02949">
    <property type="entry name" value="7tm_6"/>
    <property type="match status" value="1"/>
</dbReference>
<feature type="transmembrane region" description="Helical" evidence="10">
    <location>
        <begin position="55"/>
        <end position="74"/>
    </location>
</feature>
<sequence length="262" mass="30574">MILKLNVKLLRLAGMLDCQYTWYPILVYSLYIPVMMSQLYALYQYWGNMDATIENIVLMLCYTLCFGQAAFCLFHRQDIQRIVNYIENKPAQDILKKAKVTSDKMGWFLIIISNAVVISWTMTPLISYYTQTAERKIERDPNEPFPYFCIMMVLPFDVTYSPVYELIYLLQVFIQAMATIYNMAVSAFMVSTIMHTAAYFTALASSFNKLGNADYLMLECDTNIEEESMKYVTKSEISDKIEVIENPEIYLDRCIREHQDIL</sequence>
<evidence type="ECO:0008006" key="13">
    <source>
        <dbReference type="Google" id="ProtNLM"/>
    </source>
</evidence>
<keyword evidence="8" id="KW-0675">Receptor</keyword>
<keyword evidence="4 10" id="KW-0812">Transmembrane</keyword>
<evidence type="ECO:0000256" key="8">
    <source>
        <dbReference type="ARBA" id="ARBA00023170"/>
    </source>
</evidence>
<reference evidence="11" key="2">
    <citation type="submission" date="2023-05" db="EMBL/GenBank/DDBJ databases">
        <authorList>
            <person name="Fouks B."/>
        </authorList>
    </citation>
    <scope>NUCLEOTIDE SEQUENCE</scope>
    <source>
        <strain evidence="11">Stay&amp;Tobe</strain>
        <tissue evidence="11">Testes</tissue>
    </source>
</reference>
<comment type="caution">
    <text evidence="11">The sequence shown here is derived from an EMBL/GenBank/DDBJ whole genome shotgun (WGS) entry which is preliminary data.</text>
</comment>
<feature type="non-terminal residue" evidence="11">
    <location>
        <position position="1"/>
    </location>
</feature>
<name>A0AAD8EF55_DIPPU</name>
<feature type="transmembrane region" description="Helical" evidence="10">
    <location>
        <begin position="105"/>
        <end position="125"/>
    </location>
</feature>
<keyword evidence="9" id="KW-0807">Transducer</keyword>
<gene>
    <name evidence="11" type="ORF">L9F63_018995</name>
</gene>
<feature type="transmembrane region" description="Helical" evidence="10">
    <location>
        <begin position="145"/>
        <end position="168"/>
    </location>
</feature>
<evidence type="ECO:0000256" key="1">
    <source>
        <dbReference type="ARBA" id="ARBA00004651"/>
    </source>
</evidence>
<evidence type="ECO:0000256" key="5">
    <source>
        <dbReference type="ARBA" id="ARBA00022725"/>
    </source>
</evidence>
<proteinExistence type="predicted"/>
<accession>A0AAD8EF55</accession>
<feature type="transmembrane region" description="Helical" evidence="10">
    <location>
        <begin position="180"/>
        <end position="200"/>
    </location>
</feature>
<evidence type="ECO:0000256" key="7">
    <source>
        <dbReference type="ARBA" id="ARBA00023136"/>
    </source>
</evidence>
<dbReference type="AlphaFoldDB" id="A0AAD8EF55"/>
<evidence type="ECO:0000256" key="10">
    <source>
        <dbReference type="SAM" id="Phobius"/>
    </source>
</evidence>
<dbReference type="EMBL" id="JASPKZ010006086">
    <property type="protein sequence ID" value="KAJ9587564.1"/>
    <property type="molecule type" value="Genomic_DNA"/>
</dbReference>
<organism evidence="11 12">
    <name type="scientific">Diploptera punctata</name>
    <name type="common">Pacific beetle cockroach</name>
    <dbReference type="NCBI Taxonomy" id="6984"/>
    <lineage>
        <taxon>Eukaryota</taxon>
        <taxon>Metazoa</taxon>
        <taxon>Ecdysozoa</taxon>
        <taxon>Arthropoda</taxon>
        <taxon>Hexapoda</taxon>
        <taxon>Insecta</taxon>
        <taxon>Pterygota</taxon>
        <taxon>Neoptera</taxon>
        <taxon>Polyneoptera</taxon>
        <taxon>Dictyoptera</taxon>
        <taxon>Blattodea</taxon>
        <taxon>Blaberoidea</taxon>
        <taxon>Blaberidae</taxon>
        <taxon>Diplopterinae</taxon>
        <taxon>Diploptera</taxon>
    </lineage>
</organism>
<dbReference type="InterPro" id="IPR004117">
    <property type="entry name" value="7tm6_olfct_rcpt"/>
</dbReference>
<keyword evidence="6 10" id="KW-1133">Transmembrane helix</keyword>
<feature type="transmembrane region" description="Helical" evidence="10">
    <location>
        <begin position="21"/>
        <end position="43"/>
    </location>
</feature>
<evidence type="ECO:0000256" key="3">
    <source>
        <dbReference type="ARBA" id="ARBA00022606"/>
    </source>
</evidence>
<keyword evidence="7 10" id="KW-0472">Membrane</keyword>
<dbReference type="PANTHER" id="PTHR21137:SF35">
    <property type="entry name" value="ODORANT RECEPTOR 19A-RELATED"/>
    <property type="match status" value="1"/>
</dbReference>
<evidence type="ECO:0000256" key="6">
    <source>
        <dbReference type="ARBA" id="ARBA00022989"/>
    </source>
</evidence>
<comment type="subcellular location">
    <subcellularLocation>
        <location evidence="1">Cell membrane</location>
        <topology evidence="1">Multi-pass membrane protein</topology>
    </subcellularLocation>
</comment>
<dbReference type="PANTHER" id="PTHR21137">
    <property type="entry name" value="ODORANT RECEPTOR"/>
    <property type="match status" value="1"/>
</dbReference>
<evidence type="ECO:0000256" key="4">
    <source>
        <dbReference type="ARBA" id="ARBA00022692"/>
    </source>
</evidence>
<evidence type="ECO:0000256" key="9">
    <source>
        <dbReference type="ARBA" id="ARBA00023224"/>
    </source>
</evidence>
<dbReference type="GO" id="GO:0005549">
    <property type="term" value="F:odorant binding"/>
    <property type="evidence" value="ECO:0007669"/>
    <property type="project" value="InterPro"/>
</dbReference>
<evidence type="ECO:0000256" key="2">
    <source>
        <dbReference type="ARBA" id="ARBA00022475"/>
    </source>
</evidence>
<protein>
    <recommendedName>
        <fullName evidence="13">Odorant receptor</fullName>
    </recommendedName>
</protein>
<evidence type="ECO:0000313" key="11">
    <source>
        <dbReference type="EMBL" id="KAJ9587564.1"/>
    </source>
</evidence>
<keyword evidence="12" id="KW-1185">Reference proteome</keyword>